<dbReference type="PANTHER" id="PTHR38731">
    <property type="entry name" value="LIPL45-RELATED LIPOPROTEIN-RELATED"/>
    <property type="match status" value="1"/>
</dbReference>
<dbReference type="PIRSF" id="PIRSF029644">
    <property type="entry name" value="UCP029644"/>
    <property type="match status" value="1"/>
</dbReference>
<dbReference type="InterPro" id="IPR018392">
    <property type="entry name" value="LysM"/>
</dbReference>
<dbReference type="Gene3D" id="2.60.120.1440">
    <property type="match status" value="1"/>
</dbReference>
<sequence>MHARHHPRPPYPIWLAATLLAGLAVLPARAGDWTYRVHPDDNIWTLARRYLKADVPWQQLQDYNHVADPYHLLPGSRLRIPVQWLRVEPASATVAAAIGDARAWLPGQAQPVPVTPGMRLGYGARVETGTDASLTLEFADGSRMLVQGGSEVSLDRMSAYGRTGMADTRVRLQRGRVVNDVTPMPGNAAHFVVQTPGAVSSVRGTHFRVAADDARARTEVEVLGGRVEVTGDRRHVQVRKGSGVAVEEGRRPGRVRRLLPAPALRCPAAPVVRPAYALDWQAQPGAAAYRVQIAHDRRFAALLYDHVTDALPHASLPDLPNGDYLLRVRGIEPDRLEGLDATCALRIATHPQPPLVQEPQPGGTARAERPRFRWTESSEAASYAWQLAADPQFRQLLAERQDLADNRVRAPAALPPGRYYWRVASRDREGRLGPYTDALPFDRADAPPAPALATLKRSGDGLTLGWSAGAPGQRYRIQMARDPDFAHPVVDSTVEQPSLTLRKPASGTWYVRLRVVDDDEFAGAWGPAQKVRLPCIPCRIALGTGGAALLWLLL</sequence>
<dbReference type="SMART" id="SM00257">
    <property type="entry name" value="LysM"/>
    <property type="match status" value="1"/>
</dbReference>
<proteinExistence type="predicted"/>
<keyword evidence="3" id="KW-1185">Reference proteome</keyword>
<dbReference type="RefSeq" id="WP_170120144.1">
    <property type="nucleotide sequence ID" value="NZ_MSZV01000042.1"/>
</dbReference>
<gene>
    <name evidence="2" type="ORF">C7456_101311</name>
</gene>
<accession>A0A316IJ70</accession>
<evidence type="ECO:0000259" key="1">
    <source>
        <dbReference type="PROSITE" id="PS51782"/>
    </source>
</evidence>
<dbReference type="PANTHER" id="PTHR38731:SF1">
    <property type="entry name" value="FECR PROTEIN DOMAIN-CONTAINING PROTEIN"/>
    <property type="match status" value="1"/>
</dbReference>
<evidence type="ECO:0000313" key="3">
    <source>
        <dbReference type="Proteomes" id="UP000245812"/>
    </source>
</evidence>
<feature type="domain" description="LysM" evidence="1">
    <location>
        <begin position="33"/>
        <end position="80"/>
    </location>
</feature>
<dbReference type="CDD" id="cd00118">
    <property type="entry name" value="LysM"/>
    <property type="match status" value="1"/>
</dbReference>
<dbReference type="Pfam" id="PF01476">
    <property type="entry name" value="LysM"/>
    <property type="match status" value="1"/>
</dbReference>
<dbReference type="Pfam" id="PF04773">
    <property type="entry name" value="FecR"/>
    <property type="match status" value="1"/>
</dbReference>
<protein>
    <submittedName>
        <fullName evidence="2">FecR family protein</fullName>
    </submittedName>
</protein>
<dbReference type="Gene3D" id="3.10.350.10">
    <property type="entry name" value="LysM domain"/>
    <property type="match status" value="1"/>
</dbReference>
<dbReference type="InterPro" id="IPR016930">
    <property type="entry name" value="UCP029644"/>
</dbReference>
<dbReference type="PROSITE" id="PS51782">
    <property type="entry name" value="LYSM"/>
    <property type="match status" value="1"/>
</dbReference>
<dbReference type="EMBL" id="QGHC01000001">
    <property type="protein sequence ID" value="PWK92970.1"/>
    <property type="molecule type" value="Genomic_DNA"/>
</dbReference>
<organism evidence="2 3">
    <name type="scientific">Fulvimonas soli</name>
    <dbReference type="NCBI Taxonomy" id="155197"/>
    <lineage>
        <taxon>Bacteria</taxon>
        <taxon>Pseudomonadati</taxon>
        <taxon>Pseudomonadota</taxon>
        <taxon>Gammaproteobacteria</taxon>
        <taxon>Lysobacterales</taxon>
        <taxon>Rhodanobacteraceae</taxon>
        <taxon>Fulvimonas</taxon>
    </lineage>
</organism>
<dbReference type="InterPro" id="IPR006860">
    <property type="entry name" value="FecR"/>
</dbReference>
<dbReference type="InterPro" id="IPR013783">
    <property type="entry name" value="Ig-like_fold"/>
</dbReference>
<dbReference type="AlphaFoldDB" id="A0A316IJ70"/>
<reference evidence="2 3" key="1">
    <citation type="submission" date="2018-05" db="EMBL/GenBank/DDBJ databases">
        <title>Genomic Encyclopedia of Type Strains, Phase IV (KMG-IV): sequencing the most valuable type-strain genomes for metagenomic binning, comparative biology and taxonomic classification.</title>
        <authorList>
            <person name="Goeker M."/>
        </authorList>
    </citation>
    <scope>NUCLEOTIDE SEQUENCE [LARGE SCALE GENOMIC DNA]</scope>
    <source>
        <strain evidence="2 3">DSM 14263</strain>
    </source>
</reference>
<dbReference type="Gene3D" id="2.60.40.10">
    <property type="entry name" value="Immunoglobulins"/>
    <property type="match status" value="2"/>
</dbReference>
<comment type="caution">
    <text evidence="2">The sequence shown here is derived from an EMBL/GenBank/DDBJ whole genome shotgun (WGS) entry which is preliminary data.</text>
</comment>
<name>A0A316IJ70_9GAMM</name>
<dbReference type="InterPro" id="IPR036779">
    <property type="entry name" value="LysM_dom_sf"/>
</dbReference>
<dbReference type="SUPFAM" id="SSF54106">
    <property type="entry name" value="LysM domain"/>
    <property type="match status" value="1"/>
</dbReference>
<dbReference type="Proteomes" id="UP000245812">
    <property type="component" value="Unassembled WGS sequence"/>
</dbReference>
<evidence type="ECO:0000313" key="2">
    <source>
        <dbReference type="EMBL" id="PWK92970.1"/>
    </source>
</evidence>